<dbReference type="OMA" id="VGGAYME"/>
<feature type="binding site" evidence="8">
    <location>
        <position position="172"/>
    </location>
    <ligand>
        <name>Zn(2+)</name>
        <dbReference type="ChEBI" id="CHEBI:29105"/>
    </ligand>
</feature>
<comment type="function">
    <text evidence="8">Catalyzes the phosphorylation of N-acetylmannosamine (ManNAc) to ManNAc-6-P.</text>
</comment>
<accession>A0A0H6R6B5</accession>
<dbReference type="NCBIfam" id="NF003461">
    <property type="entry name" value="PRK05082.1"/>
    <property type="match status" value="1"/>
</dbReference>
<evidence type="ECO:0000313" key="13">
    <source>
        <dbReference type="Proteomes" id="UP000044806"/>
    </source>
</evidence>
<dbReference type="InterPro" id="IPR049874">
    <property type="entry name" value="ROK_cs"/>
</dbReference>
<reference evidence="11" key="3">
    <citation type="submission" date="2023-08" db="EMBL/GenBank/DDBJ databases">
        <title>Vibrio cholerae Outbreaks in Tanzania Exemplify Founder Flush: Simultaneous Increases in Population Size and Genetic Diversity.</title>
        <authorList>
            <person name="Debes A.K."/>
            <person name="Mohammed A."/>
            <person name="Maseke I."/>
            <person name="Almeida M."/>
            <person name="Li S."/>
            <person name="Matimba H."/>
            <person name="Joachim A."/>
            <person name="Mizinduko M."/>
            <person name="Nyanga S."/>
            <person name="Kelly M."/>
            <person name="Kachwamba Y."/>
            <person name="Schaffer A.M."/>
            <person name="Nyanga A.S."/>
            <person name="Mghamba J."/>
            <person name="Mosha F.S."/>
            <person name="Sack D.A."/>
            <person name="Stine O.C."/>
        </authorList>
    </citation>
    <scope>NUCLEOTIDE SEQUENCE</scope>
    <source>
        <strain evidence="11">TDS0091212</strain>
    </source>
</reference>
<reference evidence="12 13" key="1">
    <citation type="submission" date="2015-07" db="EMBL/GenBank/DDBJ databases">
        <authorList>
            <consortium name="Pathogen Informatics"/>
        </authorList>
    </citation>
    <scope>NUCLEOTIDE SEQUENCE [LARGE SCALE GENOMIC DNA]</scope>
    <source>
        <strain evidence="10 12">A316</strain>
        <strain evidence="9 13">A51</strain>
    </source>
</reference>
<comment type="similarity">
    <text evidence="8">Belongs to the ROK (NagC/XylR) family. NanK subfamily.</text>
</comment>
<evidence type="ECO:0000256" key="3">
    <source>
        <dbReference type="ARBA" id="ARBA00022741"/>
    </source>
</evidence>
<dbReference type="AlphaFoldDB" id="A0A0H6R6B5"/>
<dbReference type="EC" id="2.7.1.60" evidence="8"/>
<dbReference type="EMBL" id="JAHBND010000687">
    <property type="protein sequence ID" value="MBS7675018.1"/>
    <property type="molecule type" value="Genomic_DNA"/>
</dbReference>
<dbReference type="RefSeq" id="WP_001259414.1">
    <property type="nucleotide sequence ID" value="NZ_AP018677.1"/>
</dbReference>
<dbReference type="PANTHER" id="PTHR18964">
    <property type="entry name" value="ROK (REPRESSOR, ORF, KINASE) FAMILY"/>
    <property type="match status" value="1"/>
</dbReference>
<dbReference type="Proteomes" id="UP001196338">
    <property type="component" value="Unassembled WGS sequence"/>
</dbReference>
<evidence type="ECO:0000313" key="11">
    <source>
        <dbReference type="EMBL" id="MBS7675018.1"/>
    </source>
</evidence>
<dbReference type="EMBL" id="CWOW01000014">
    <property type="protein sequence ID" value="CSA87566.1"/>
    <property type="molecule type" value="Genomic_DNA"/>
</dbReference>
<dbReference type="Proteomes" id="UP000041770">
    <property type="component" value="Unassembled WGS sequence"/>
</dbReference>
<feature type="binding site" evidence="8">
    <location>
        <begin position="5"/>
        <end position="12"/>
    </location>
    <ligand>
        <name>ATP</name>
        <dbReference type="ChEBI" id="CHEBI:30616"/>
    </ligand>
</feature>
<gene>
    <name evidence="8 9" type="primary">nanK</name>
    <name evidence="9" type="ORF">ERS013165_02643</name>
    <name evidence="10" type="ORF">ERS013200_00799</name>
    <name evidence="11" type="ORF">KIN13_16530</name>
</gene>
<dbReference type="Gene3D" id="3.30.420.40">
    <property type="match status" value="2"/>
</dbReference>
<keyword evidence="4 8" id="KW-0418">Kinase</keyword>
<keyword evidence="2 8" id="KW-0479">Metal-binding</keyword>
<comment type="pathway">
    <text evidence="8">Amino-sugar metabolism; N-acetylneuraminate degradation; D-fructose 6-phosphate from N-acetylneuraminate: step 2/5.</text>
</comment>
<dbReference type="EMBL" id="CWQY01000003">
    <property type="protein sequence ID" value="CSC18543.1"/>
    <property type="molecule type" value="Genomic_DNA"/>
</dbReference>
<comment type="catalytic activity">
    <reaction evidence="8">
        <text>an N-acyl-D-mannosamine + ATP = an N-acyl-D-mannosamine 6-phosphate + ADP + H(+)</text>
        <dbReference type="Rhea" id="RHEA:23832"/>
        <dbReference type="ChEBI" id="CHEBI:15378"/>
        <dbReference type="ChEBI" id="CHEBI:16062"/>
        <dbReference type="ChEBI" id="CHEBI:30616"/>
        <dbReference type="ChEBI" id="CHEBI:57666"/>
        <dbReference type="ChEBI" id="CHEBI:456216"/>
        <dbReference type="EC" id="2.7.1.60"/>
    </reaction>
</comment>
<name>A0A0H6R6B5_VIBCL</name>
<feature type="binding site" evidence="8">
    <location>
        <position position="167"/>
    </location>
    <ligand>
        <name>Zn(2+)</name>
        <dbReference type="ChEBI" id="CHEBI:29105"/>
    </ligand>
</feature>
<dbReference type="SMR" id="A0A0H6R6B5"/>
<dbReference type="Proteomes" id="UP000044806">
    <property type="component" value="Unassembled WGS sequence"/>
</dbReference>
<evidence type="ECO:0000256" key="6">
    <source>
        <dbReference type="ARBA" id="ARBA00022840"/>
    </source>
</evidence>
<keyword evidence="3 8" id="KW-0547">Nucleotide-binding</keyword>
<evidence type="ECO:0000313" key="10">
    <source>
        <dbReference type="EMBL" id="CSC18543.1"/>
    </source>
</evidence>
<keyword evidence="6 8" id="KW-0067">ATP-binding</keyword>
<feature type="binding site" evidence="8">
    <location>
        <position position="155"/>
    </location>
    <ligand>
        <name>Zn(2+)</name>
        <dbReference type="ChEBI" id="CHEBI:29105"/>
    </ligand>
</feature>
<evidence type="ECO:0000256" key="4">
    <source>
        <dbReference type="ARBA" id="ARBA00022777"/>
    </source>
</evidence>
<reference evidence="11" key="2">
    <citation type="submission" date="2021-05" db="EMBL/GenBank/DDBJ databases">
        <authorList>
            <person name="Stine C."/>
        </authorList>
    </citation>
    <scope>NUCLEOTIDE SEQUENCE</scope>
    <source>
        <strain evidence="11">TDS0091212</strain>
    </source>
</reference>
<dbReference type="UniPathway" id="UPA00629">
    <property type="reaction ID" value="UER00681"/>
</dbReference>
<dbReference type="GO" id="GO:0009384">
    <property type="term" value="F:N-acylmannosamine kinase activity"/>
    <property type="evidence" value="ECO:0007669"/>
    <property type="project" value="UniProtKB-UniRule"/>
</dbReference>
<keyword evidence="5 8" id="KW-0862">Zinc</keyword>
<evidence type="ECO:0000256" key="1">
    <source>
        <dbReference type="ARBA" id="ARBA00022679"/>
    </source>
</evidence>
<keyword evidence="1 8" id="KW-0808">Transferase</keyword>
<dbReference type="GO" id="GO:0019262">
    <property type="term" value="P:N-acetylneuraminate catabolic process"/>
    <property type="evidence" value="ECO:0007669"/>
    <property type="project" value="UniProtKB-UniRule"/>
</dbReference>
<dbReference type="PANTHER" id="PTHR18964:SF169">
    <property type="entry name" value="N-ACETYLMANNOSAMINE KINASE"/>
    <property type="match status" value="1"/>
</dbReference>
<organism evidence="9 13">
    <name type="scientific">Vibrio cholerae</name>
    <dbReference type="NCBI Taxonomy" id="666"/>
    <lineage>
        <taxon>Bacteria</taxon>
        <taxon>Pseudomonadati</taxon>
        <taxon>Pseudomonadota</taxon>
        <taxon>Gammaproteobacteria</taxon>
        <taxon>Vibrionales</taxon>
        <taxon>Vibrionaceae</taxon>
        <taxon>Vibrio</taxon>
    </lineage>
</organism>
<dbReference type="PROSITE" id="PS01125">
    <property type="entry name" value="ROK"/>
    <property type="match status" value="1"/>
</dbReference>
<evidence type="ECO:0000256" key="2">
    <source>
        <dbReference type="ARBA" id="ARBA00022723"/>
    </source>
</evidence>
<evidence type="ECO:0000313" key="12">
    <source>
        <dbReference type="Proteomes" id="UP000041770"/>
    </source>
</evidence>
<feature type="binding site" evidence="8">
    <location>
        <position position="165"/>
    </location>
    <ligand>
        <name>Zn(2+)</name>
        <dbReference type="ChEBI" id="CHEBI:29105"/>
    </ligand>
</feature>
<dbReference type="GO" id="GO:0005524">
    <property type="term" value="F:ATP binding"/>
    <property type="evidence" value="ECO:0007669"/>
    <property type="project" value="UniProtKB-UniRule"/>
</dbReference>
<comment type="subunit">
    <text evidence="8">Homodimer.</text>
</comment>
<dbReference type="KEGG" id="vcq:EN18_12055"/>
<feature type="binding site" evidence="8">
    <location>
        <begin position="131"/>
        <end position="138"/>
    </location>
    <ligand>
        <name>ATP</name>
        <dbReference type="ChEBI" id="CHEBI:30616"/>
    </ligand>
</feature>
<dbReference type="InterPro" id="IPR000600">
    <property type="entry name" value="ROK"/>
</dbReference>
<keyword evidence="7 8" id="KW-0119">Carbohydrate metabolism</keyword>
<evidence type="ECO:0000256" key="5">
    <source>
        <dbReference type="ARBA" id="ARBA00022833"/>
    </source>
</evidence>
<dbReference type="HAMAP" id="MF_01234">
    <property type="entry name" value="ManNAc_kinase"/>
    <property type="match status" value="1"/>
</dbReference>
<evidence type="ECO:0000313" key="9">
    <source>
        <dbReference type="EMBL" id="CSA87566.1"/>
    </source>
</evidence>
<dbReference type="GO" id="GO:0008270">
    <property type="term" value="F:zinc ion binding"/>
    <property type="evidence" value="ECO:0007669"/>
    <property type="project" value="UniProtKB-UniRule"/>
</dbReference>
<dbReference type="SUPFAM" id="SSF53067">
    <property type="entry name" value="Actin-like ATPase domain"/>
    <property type="match status" value="1"/>
</dbReference>
<proteinExistence type="inferred from homology"/>
<dbReference type="InterPro" id="IPR043129">
    <property type="entry name" value="ATPase_NBD"/>
</dbReference>
<evidence type="ECO:0000256" key="7">
    <source>
        <dbReference type="ARBA" id="ARBA00023277"/>
    </source>
</evidence>
<dbReference type="InterPro" id="IPR023945">
    <property type="entry name" value="ManNAc_kinase_bac"/>
</dbReference>
<dbReference type="Pfam" id="PF00480">
    <property type="entry name" value="ROK"/>
    <property type="match status" value="1"/>
</dbReference>
<sequence length="287" mass="30518">MRTLAIDIGGTKIALAIVEEGTIIQRYQIATPVVQDVTKFVQAILEKVTEWLPSIDYVGVSTTGYVTPEGITSINPETLNFPVPFPLAQTLEQLTNKPVSILNDAQAAAWFEFVQLKNPSLNMAFITVSTGVGGGIIIDGKLHKGNSGLAGHIGHMSVAIEGPLCGCGQRGCVESMASGNAIQKESEATFTETMSNVELFKQAAFNPKAEAIINRSVQAVATLCCNLKACLDLDIIVLGGGIGLAEGYLERLNKAIQSRPSVFHIPVTPAHGDYDACLLGAAFQFKE</sequence>
<evidence type="ECO:0000256" key="8">
    <source>
        <dbReference type="HAMAP-Rule" id="MF_01234"/>
    </source>
</evidence>
<protein>
    <recommendedName>
        <fullName evidence="8">N-acetylmannosamine kinase</fullName>
        <ecNumber evidence="8">2.7.1.60</ecNumber>
    </recommendedName>
    <alternativeName>
        <fullName evidence="8">ManNAc kinase</fullName>
    </alternativeName>
    <alternativeName>
        <fullName evidence="8">N-acetyl-D-mannosamine kinase</fullName>
    </alternativeName>
</protein>